<evidence type="ECO:0000313" key="2">
    <source>
        <dbReference type="EMBL" id="UFZ01728.1"/>
    </source>
</evidence>
<name>A0ABY3R4Q6_9BRAD</name>
<sequence>MKADSMDRVKRPRSSGVLPSSPSPAAVDLPAERFHLLLLPGWFRGGPDKQPIVIKLAASSIAWI</sequence>
<accession>A0ABY3R4Q6</accession>
<feature type="region of interest" description="Disordered" evidence="1">
    <location>
        <begin position="1"/>
        <end position="25"/>
    </location>
</feature>
<dbReference type="RefSeq" id="WP_231317522.1">
    <property type="nucleotide sequence ID" value="NZ_CP088156.1"/>
</dbReference>
<reference evidence="2" key="1">
    <citation type="journal article" date="2024" name="Antonie Van Leeuwenhoek">
        <title>Bradyrhizobium ontarionense sp. nov., a novel bacterial symbiont isolated from Aeschynomene indica (Indian jointvetch), harbours photosynthesis, nitrogen fixation and nitrous oxide (N2O) reductase genes.</title>
        <authorList>
            <person name="Bromfield E.S.P."/>
            <person name="Cloutier S."/>
        </authorList>
    </citation>
    <scope>NUCLEOTIDE SEQUENCE</scope>
    <source>
        <strain evidence="2">A19</strain>
    </source>
</reference>
<gene>
    <name evidence="2" type="ORF">LQG66_20650</name>
</gene>
<proteinExistence type="predicted"/>
<dbReference type="EMBL" id="CP088156">
    <property type="protein sequence ID" value="UFZ01728.1"/>
    <property type="molecule type" value="Genomic_DNA"/>
</dbReference>
<evidence type="ECO:0008006" key="4">
    <source>
        <dbReference type="Google" id="ProtNLM"/>
    </source>
</evidence>
<evidence type="ECO:0000313" key="3">
    <source>
        <dbReference type="Proteomes" id="UP001431010"/>
    </source>
</evidence>
<protein>
    <recommendedName>
        <fullName evidence="4">Transposase</fullName>
    </recommendedName>
</protein>
<dbReference type="Proteomes" id="UP001431010">
    <property type="component" value="Chromosome"/>
</dbReference>
<keyword evidence="3" id="KW-1185">Reference proteome</keyword>
<organism evidence="2 3">
    <name type="scientific">Bradyrhizobium ontarionense</name>
    <dbReference type="NCBI Taxonomy" id="2898149"/>
    <lineage>
        <taxon>Bacteria</taxon>
        <taxon>Pseudomonadati</taxon>
        <taxon>Pseudomonadota</taxon>
        <taxon>Alphaproteobacteria</taxon>
        <taxon>Hyphomicrobiales</taxon>
        <taxon>Nitrobacteraceae</taxon>
        <taxon>Bradyrhizobium</taxon>
    </lineage>
</organism>
<evidence type="ECO:0000256" key="1">
    <source>
        <dbReference type="SAM" id="MobiDB-lite"/>
    </source>
</evidence>